<dbReference type="Proteomes" id="UP000651050">
    <property type="component" value="Unassembled WGS sequence"/>
</dbReference>
<dbReference type="Gene3D" id="3.50.30.30">
    <property type="match status" value="1"/>
</dbReference>
<dbReference type="InterPro" id="IPR041469">
    <property type="entry name" value="Subtilisin-like_FN3"/>
</dbReference>
<keyword evidence="3 6" id="KW-0378">Hydrolase</keyword>
<evidence type="ECO:0000256" key="4">
    <source>
        <dbReference type="ARBA" id="ARBA00022825"/>
    </source>
</evidence>
<dbReference type="PROSITE" id="PS00138">
    <property type="entry name" value="SUBTILASE_SER"/>
    <property type="match status" value="1"/>
</dbReference>
<dbReference type="EMBL" id="JADWYS010000001">
    <property type="protein sequence ID" value="MBG9388263.1"/>
    <property type="molecule type" value="Genomic_DNA"/>
</dbReference>
<feature type="domain" description="PA" evidence="9">
    <location>
        <begin position="450"/>
        <end position="512"/>
    </location>
</feature>
<dbReference type="InterPro" id="IPR015500">
    <property type="entry name" value="Peptidase_S8_subtilisin-rel"/>
</dbReference>
<name>A0A931MGS2_9BURK</name>
<keyword evidence="4 6" id="KW-0720">Serine protease</keyword>
<dbReference type="Gene3D" id="2.60.40.2310">
    <property type="match status" value="1"/>
</dbReference>
<dbReference type="InterPro" id="IPR037045">
    <property type="entry name" value="S8pro/Inhibitor_I9_sf"/>
</dbReference>
<dbReference type="InterPro" id="IPR007280">
    <property type="entry name" value="Peptidase_C_arc/bac"/>
</dbReference>
<feature type="domain" description="Subtilisin-like protease fibronectin type-III" evidence="12">
    <location>
        <begin position="693"/>
        <end position="787"/>
    </location>
</feature>
<feature type="domain" description="Peptidase C-terminal archaeal/bacterial" evidence="10">
    <location>
        <begin position="838"/>
        <end position="901"/>
    </location>
</feature>
<sequence length="979" mass="99224">MAAAQAPAPLRAQPSPSGEVTSTPVDTDRGSRVGQARKNNVYIVQLDEKPVTAYDGSIKGLQATKPKKGQKIDPNSPAVVNYMAHLASKHDAAIQGVGGAKKLYSYGYVYNGFAAELTDAQVAKLSQAKGVLAVSKDEVRSMDTSSTPNFLGLAGSGGFWNTTGAKGEGVIIGMVDSGIWPESLSFTDRTGTNGNASKDGKLDYQQIPGWNGKCTPGDQFSGTDCNQKLIGARYYNAGWGGNAGVAAAFPFEYNSPRDWGGHGTHTASTAGGNSGVPVTGPAAPFGTISGMAPRARIAAYKVCWAVEPEGGCFSSDSVAAIDQAVADGVDVINFSISGSTTNFRDPVEIAFLFAADAGVFVAASAGNSGPTASTVAHPGPWLTTVAAGTHNRTAVGSVTLGNGTTYNGISLAATAAGPAGFIDASAAALPGASTASAGLCFSASWNGGTPVLDPAKVSGKVVLCDRGTNDRVNKSLAVKEAGGIGMVLVNVAPGSSLNADYHSVPTVHVDDTARPSLKAYAATTGATATVAKGTFDFSAPAPFTASFSSRGPLLAGGGSLLKPDLIAPGNDILAAVAPPGNSGRSFDLYSGTSMSSPHVAGLAALFKQLKPTWSPMAIKSALMTTGTDVLDGPNTNPLVIFRQGAGHVKPIAATDPGLVFDSGYADWLGFLCGTQLPASFCTSSGIPVLNPSDMNVASIALGALPGVQTVTRRVTNVSNTTATYNASLTGMAGFTVAVNPATFTIAPGQTKSFTTTFTRTTAAPLLTYAGGQLTLSDGTHNVRIPIVARPVAMGAPTEASGSYNVTFGYDGAFTATARGLVPAAKQPGSVATNGAVDFTVTLPAGMTHVRFSTFDSDVSQASDLDMEVYYGGNLVGSSGGATAQEEVSFRNPPAGTYTVRVIGFAVPSGAANFNLYSWQLGAAATGNMTVTAPSTATTGQAGTINIATSGLTPGTKYMGSVAYSGTSNLPNPTIIRVDP</sequence>
<comment type="similarity">
    <text evidence="1 6">Belongs to the peptidase S8 family.</text>
</comment>
<dbReference type="InterPro" id="IPR003137">
    <property type="entry name" value="PA_domain"/>
</dbReference>
<evidence type="ECO:0000259" key="12">
    <source>
        <dbReference type="Pfam" id="PF17766"/>
    </source>
</evidence>
<reference evidence="13" key="1">
    <citation type="submission" date="2020-11" db="EMBL/GenBank/DDBJ databases">
        <title>Bacterial whole genome sequence for Caenimonas sp. DR4.4.</title>
        <authorList>
            <person name="Le V."/>
            <person name="Ko S.-R."/>
            <person name="Ahn C.-Y."/>
            <person name="Oh H.-M."/>
        </authorList>
    </citation>
    <scope>NUCLEOTIDE SEQUENCE</scope>
    <source>
        <strain evidence="13">DR4.4</strain>
    </source>
</reference>
<feature type="region of interest" description="Disordered" evidence="7">
    <location>
        <begin position="1"/>
        <end position="37"/>
    </location>
</feature>
<dbReference type="Pfam" id="PF04151">
    <property type="entry name" value="PPC"/>
    <property type="match status" value="1"/>
</dbReference>
<dbReference type="InterPro" id="IPR023828">
    <property type="entry name" value="Peptidase_S8_Ser-AS"/>
</dbReference>
<dbReference type="Pfam" id="PF02225">
    <property type="entry name" value="PA"/>
    <property type="match status" value="1"/>
</dbReference>
<dbReference type="InterPro" id="IPR000209">
    <property type="entry name" value="Peptidase_S8/S53_dom"/>
</dbReference>
<dbReference type="InterPro" id="IPR010259">
    <property type="entry name" value="S8pro/Inhibitor_I9"/>
</dbReference>
<evidence type="ECO:0000256" key="2">
    <source>
        <dbReference type="ARBA" id="ARBA00022670"/>
    </source>
</evidence>
<dbReference type="SUPFAM" id="SSF52025">
    <property type="entry name" value="PA domain"/>
    <property type="match status" value="1"/>
</dbReference>
<dbReference type="PROSITE" id="PS51892">
    <property type="entry name" value="SUBTILASE"/>
    <property type="match status" value="1"/>
</dbReference>
<keyword evidence="14" id="KW-1185">Reference proteome</keyword>
<feature type="compositionally biased region" description="Low complexity" evidence="7">
    <location>
        <begin position="1"/>
        <end position="17"/>
    </location>
</feature>
<dbReference type="InterPro" id="IPR034197">
    <property type="entry name" value="Peptidases_S8_3"/>
</dbReference>
<evidence type="ECO:0000256" key="1">
    <source>
        <dbReference type="ARBA" id="ARBA00011073"/>
    </source>
</evidence>
<proteinExistence type="inferred from homology"/>
<dbReference type="InterPro" id="IPR036852">
    <property type="entry name" value="Peptidase_S8/S53_dom_sf"/>
</dbReference>
<dbReference type="AlphaFoldDB" id="A0A931MGS2"/>
<evidence type="ECO:0000259" key="8">
    <source>
        <dbReference type="Pfam" id="PF00082"/>
    </source>
</evidence>
<dbReference type="InterPro" id="IPR045051">
    <property type="entry name" value="SBT"/>
</dbReference>
<dbReference type="PRINTS" id="PR00723">
    <property type="entry name" value="SUBTILISIN"/>
</dbReference>
<evidence type="ECO:0000256" key="5">
    <source>
        <dbReference type="PIRSR" id="PIRSR615500-1"/>
    </source>
</evidence>
<keyword evidence="2 6" id="KW-0645">Protease</keyword>
<feature type="active site" description="Charge relay system" evidence="5 6">
    <location>
        <position position="262"/>
    </location>
</feature>
<dbReference type="CDD" id="cd02120">
    <property type="entry name" value="PA_subtilisin_like"/>
    <property type="match status" value="1"/>
</dbReference>
<evidence type="ECO:0000259" key="10">
    <source>
        <dbReference type="Pfam" id="PF04151"/>
    </source>
</evidence>
<evidence type="ECO:0000256" key="7">
    <source>
        <dbReference type="SAM" id="MobiDB-lite"/>
    </source>
</evidence>
<dbReference type="GO" id="GO:0006508">
    <property type="term" value="P:proteolysis"/>
    <property type="evidence" value="ECO:0007669"/>
    <property type="project" value="UniProtKB-KW"/>
</dbReference>
<dbReference type="SUPFAM" id="SSF52743">
    <property type="entry name" value="Subtilisin-like"/>
    <property type="match status" value="1"/>
</dbReference>
<protein>
    <submittedName>
        <fullName evidence="13">S8 family serine peptidase</fullName>
    </submittedName>
</protein>
<dbReference type="PANTHER" id="PTHR10795">
    <property type="entry name" value="PROPROTEIN CONVERTASE SUBTILISIN/KEXIN"/>
    <property type="match status" value="1"/>
</dbReference>
<comment type="caution">
    <text evidence="13">The sequence shown here is derived from an EMBL/GenBank/DDBJ whole genome shotgun (WGS) entry which is preliminary data.</text>
</comment>
<dbReference type="Pfam" id="PF05922">
    <property type="entry name" value="Inhibitor_I9"/>
    <property type="match status" value="1"/>
</dbReference>
<evidence type="ECO:0000256" key="3">
    <source>
        <dbReference type="ARBA" id="ARBA00022801"/>
    </source>
</evidence>
<evidence type="ECO:0000259" key="9">
    <source>
        <dbReference type="Pfam" id="PF02225"/>
    </source>
</evidence>
<evidence type="ECO:0000313" key="14">
    <source>
        <dbReference type="Proteomes" id="UP000651050"/>
    </source>
</evidence>
<feature type="active site" description="Charge relay system" evidence="5 6">
    <location>
        <position position="593"/>
    </location>
</feature>
<dbReference type="Pfam" id="PF17766">
    <property type="entry name" value="fn3_6"/>
    <property type="match status" value="1"/>
</dbReference>
<feature type="domain" description="Inhibitor I9" evidence="11">
    <location>
        <begin position="41"/>
        <end position="141"/>
    </location>
</feature>
<accession>A0A931MGS2</accession>
<feature type="domain" description="Peptidase S8/S53" evidence="8">
    <location>
        <begin position="167"/>
        <end position="646"/>
    </location>
</feature>
<evidence type="ECO:0000259" key="11">
    <source>
        <dbReference type="Pfam" id="PF05922"/>
    </source>
</evidence>
<dbReference type="CDD" id="cd04852">
    <property type="entry name" value="Peptidases_S8_3"/>
    <property type="match status" value="1"/>
</dbReference>
<dbReference type="InterPro" id="IPR046450">
    <property type="entry name" value="PA_dom_sf"/>
</dbReference>
<dbReference type="Gene3D" id="3.30.70.80">
    <property type="entry name" value="Peptidase S8 propeptide/proteinase inhibitor I9"/>
    <property type="match status" value="1"/>
</dbReference>
<dbReference type="GO" id="GO:0004252">
    <property type="term" value="F:serine-type endopeptidase activity"/>
    <property type="evidence" value="ECO:0007669"/>
    <property type="project" value="UniProtKB-UniRule"/>
</dbReference>
<gene>
    <name evidence="13" type="ORF">I5803_09540</name>
</gene>
<dbReference type="Gene3D" id="3.40.50.200">
    <property type="entry name" value="Peptidase S8/S53 domain"/>
    <property type="match status" value="1"/>
</dbReference>
<dbReference type="Pfam" id="PF00082">
    <property type="entry name" value="Peptidase_S8"/>
    <property type="match status" value="1"/>
</dbReference>
<evidence type="ECO:0000313" key="13">
    <source>
        <dbReference type="EMBL" id="MBG9388263.1"/>
    </source>
</evidence>
<feature type="active site" description="Charge relay system" evidence="5 6">
    <location>
        <position position="176"/>
    </location>
</feature>
<evidence type="ECO:0000256" key="6">
    <source>
        <dbReference type="PROSITE-ProRule" id="PRU01240"/>
    </source>
</evidence>
<dbReference type="Gene3D" id="2.60.120.380">
    <property type="match status" value="1"/>
</dbReference>
<organism evidence="13 14">
    <name type="scientific">Caenimonas aquaedulcis</name>
    <dbReference type="NCBI Taxonomy" id="2793270"/>
    <lineage>
        <taxon>Bacteria</taxon>
        <taxon>Pseudomonadati</taxon>
        <taxon>Pseudomonadota</taxon>
        <taxon>Betaproteobacteria</taxon>
        <taxon>Burkholderiales</taxon>
        <taxon>Comamonadaceae</taxon>
        <taxon>Caenimonas</taxon>
    </lineage>
</organism>